<gene>
    <name evidence="1" type="ORF">CQA53_09890</name>
</gene>
<name>A0A3D8IA38_9HELI</name>
<organism evidence="1 2">
    <name type="scientific">Helicobacter didelphidarum</name>
    <dbReference type="NCBI Taxonomy" id="2040648"/>
    <lineage>
        <taxon>Bacteria</taxon>
        <taxon>Pseudomonadati</taxon>
        <taxon>Campylobacterota</taxon>
        <taxon>Epsilonproteobacteria</taxon>
        <taxon>Campylobacterales</taxon>
        <taxon>Helicobacteraceae</taxon>
        <taxon>Helicobacter</taxon>
    </lineage>
</organism>
<sequence>MRKIILLLCLSLSLKADIIKLDSEASSNLINEREMFFSEALGVAYDKVKIKRDSKDMEFIDLCQYPPSGYKFNCSTMNNEQIVGIKKYFIHTKSIQEAYETLNDSTEKLPTSNIYDYGKEASNRDDEVGNYYIWDKGRLWIIGMGYDSGSISIYQQKGDIVEVIYQWSVDW</sequence>
<dbReference type="OrthoDB" id="5326018at2"/>
<keyword evidence="2" id="KW-1185">Reference proteome</keyword>
<dbReference type="Proteomes" id="UP000256379">
    <property type="component" value="Unassembled WGS sequence"/>
</dbReference>
<reference evidence="1 2" key="1">
    <citation type="submission" date="2018-04" db="EMBL/GenBank/DDBJ databases">
        <title>Novel Campyloabacter and Helicobacter Species and Strains.</title>
        <authorList>
            <person name="Mannion A.J."/>
            <person name="Shen Z."/>
            <person name="Fox J.G."/>
        </authorList>
    </citation>
    <scope>NUCLEOTIDE SEQUENCE [LARGE SCALE GENOMIC DNA]</scope>
    <source>
        <strain evidence="1 2">MIT 17-337</strain>
    </source>
</reference>
<evidence type="ECO:0000313" key="1">
    <source>
        <dbReference type="EMBL" id="RDU61624.1"/>
    </source>
</evidence>
<accession>A0A3D8IA38</accession>
<dbReference type="RefSeq" id="WP_115543824.1">
    <property type="nucleotide sequence ID" value="NZ_NXLQ01000045.1"/>
</dbReference>
<dbReference type="AlphaFoldDB" id="A0A3D8IA38"/>
<evidence type="ECO:0000313" key="2">
    <source>
        <dbReference type="Proteomes" id="UP000256379"/>
    </source>
</evidence>
<proteinExistence type="predicted"/>
<comment type="caution">
    <text evidence="1">The sequence shown here is derived from an EMBL/GenBank/DDBJ whole genome shotgun (WGS) entry which is preliminary data.</text>
</comment>
<dbReference type="EMBL" id="NXLQ01000045">
    <property type="protein sequence ID" value="RDU61624.1"/>
    <property type="molecule type" value="Genomic_DNA"/>
</dbReference>
<protein>
    <submittedName>
        <fullName evidence="1">Uncharacterized protein</fullName>
    </submittedName>
</protein>